<dbReference type="SUPFAM" id="SSF52540">
    <property type="entry name" value="P-loop containing nucleoside triphosphate hydrolases"/>
    <property type="match status" value="1"/>
</dbReference>
<sequence length="1192" mass="137513">MEIRIFISSPGDVVAERAIAKRVIRKLQKELGNAVELKPLLWEDMPLQSTSTFQEGIDKIVNTGLIDIAIFILWSRLGSPLGHKFQRPDGTFYRSGTEYEYEMMLTANKQTGKPEILAYIKNAPVTKVLAGMNDLSTIEEWTEQNKRVQQFIKENFYDKESHTVYGAYHQFDESVSFEQKLTEHLRRLVIGRIGQVKEVEWNGNPYMGLKSFEFEDEAIFYGRRRVINEIEEQLIAEYRDKGAASLILLGESGSGKSSLVKAGLLPDLADSGIAGEARWSLFTVTPGQFGGAVFPGIVDLVGQAIPALKGSRIWEDVRYGIEINYAYLADFFEHLTEQNGNKQVTLFFFDQFEELFTDPLITEEMRCKVIALLQGLVETHKIWFIFSIRSDFYHKFIGYPQLLELKKHSFVYDLPVMLHSELQEIVEEPAKKAALKWEIDAHTGNSLKSLIINDIAAHSSDLPLIEFALSELYTYRNEKNELTFGAYEKIGRIEGAIVNYVDKLYAGLTGEEKEIFEHLLSAIITESASNKDIYVRRVAQLAELEKNENYRKLIAKLVKTHLFVTGKDVNGRPTLTIAHEMLIHSWKVISEWIGKEKNFIRLNEYYENCGNYWKEASYAPANLIRDKVSIREAEFFLLHWETNISELTSAFLKRSIKRFYRKHYALYISAFAFLVFSLLSLWLSIELNNPFIKDFIEDDFTWSSSIMLYGLLLLFLGYKIWLKKKALPLYKTVRISLVFFSLMVLLALIETIRIIYNMTLALTDRQDVVEAIGEGSYLLLPIVVFSYFLQVFFDFRNVENWKKRIFSKSVKTSRIIRKVTAFFSYMLVSCLIIGAMAIWGMMINEKQEKLVQSYEIIDELFDGLNNLQGKLTSSDVIYVNNKRLNYLWENFRDELMDTIQDRRDYQYALCQYNLARPDRVIGNLDFDYFTDMRLGILTYSELGNTGLVELLLDRYKDGLMRTEGHTLNEIDVPMIWAAEKVGMFGFVKQLYDTVQYDLEANSALRINYAHALLMTGSFQQAINEYATLLEDTSLPYEKELVKDFSVLRWSGVSGDTIALAEKALKLPVRKINTTPADDEATPGLAAPFVGRWRYEANQLYYEMEVTAGIYNLCFYSVKDTLGNELWCGVTRFRMKKEGDKLISEELDTRQNELGIGEWQSVDQNELRIKIWDNGNPEEAGTVRIYRRLNEEG</sequence>
<keyword evidence="3" id="KW-0067">ATP-binding</keyword>
<dbReference type="PROSITE" id="PS00675">
    <property type="entry name" value="SIGMA54_INTERACT_1"/>
    <property type="match status" value="1"/>
</dbReference>
<comment type="caution">
    <text evidence="3">The sequence shown here is derived from an EMBL/GenBank/DDBJ whole genome shotgun (WGS) entry which is preliminary data.</text>
</comment>
<feature type="transmembrane region" description="Helical" evidence="1">
    <location>
        <begin position="700"/>
        <end position="721"/>
    </location>
</feature>
<keyword evidence="1" id="KW-0812">Transmembrane</keyword>
<keyword evidence="3" id="KW-0547">Nucleotide-binding</keyword>
<feature type="domain" description="Novel STAND NTPase 1" evidence="2">
    <location>
        <begin position="205"/>
        <end position="617"/>
    </location>
</feature>
<organism evidence="3 4">
    <name type="scientific">Odoribacter splanchnicus</name>
    <dbReference type="NCBI Taxonomy" id="28118"/>
    <lineage>
        <taxon>Bacteria</taxon>
        <taxon>Pseudomonadati</taxon>
        <taxon>Bacteroidota</taxon>
        <taxon>Bacteroidia</taxon>
        <taxon>Bacteroidales</taxon>
        <taxon>Odoribacteraceae</taxon>
        <taxon>Odoribacter</taxon>
    </lineage>
</organism>
<dbReference type="EMBL" id="JAQMRD010000018">
    <property type="protein sequence ID" value="MDB9224029.1"/>
    <property type="molecule type" value="Genomic_DNA"/>
</dbReference>
<evidence type="ECO:0000259" key="2">
    <source>
        <dbReference type="Pfam" id="PF20703"/>
    </source>
</evidence>
<feature type="transmembrane region" description="Helical" evidence="1">
    <location>
        <begin position="733"/>
        <end position="756"/>
    </location>
</feature>
<dbReference type="Pfam" id="PF20703">
    <property type="entry name" value="nSTAND1"/>
    <property type="match status" value="1"/>
</dbReference>
<dbReference type="InterPro" id="IPR025662">
    <property type="entry name" value="Sigma_54_int_dom_ATP-bd_1"/>
</dbReference>
<gene>
    <name evidence="3" type="ORF">PN645_13565</name>
</gene>
<reference evidence="3" key="1">
    <citation type="submission" date="2023-01" db="EMBL/GenBank/DDBJ databases">
        <title>Human gut microbiome strain richness.</title>
        <authorList>
            <person name="Chen-Liaw A."/>
        </authorList>
    </citation>
    <scope>NUCLEOTIDE SEQUENCE</scope>
    <source>
        <strain evidence="3">RTP21484st1_B7_RTP21484_190118</strain>
    </source>
</reference>
<feature type="transmembrane region" description="Helical" evidence="1">
    <location>
        <begin position="664"/>
        <end position="685"/>
    </location>
</feature>
<dbReference type="InterPro" id="IPR027417">
    <property type="entry name" value="P-loop_NTPase"/>
</dbReference>
<accession>A0AAW6FMC9</accession>
<dbReference type="InterPro" id="IPR049052">
    <property type="entry name" value="nSTAND1"/>
</dbReference>
<evidence type="ECO:0000313" key="3">
    <source>
        <dbReference type="EMBL" id="MDB9224029.1"/>
    </source>
</evidence>
<name>A0AAW6FMC9_9BACT</name>
<dbReference type="Gene3D" id="3.40.50.300">
    <property type="entry name" value="P-loop containing nucleotide triphosphate hydrolases"/>
    <property type="match status" value="1"/>
</dbReference>
<dbReference type="GO" id="GO:0005524">
    <property type="term" value="F:ATP binding"/>
    <property type="evidence" value="ECO:0007669"/>
    <property type="project" value="UniProtKB-KW"/>
</dbReference>
<keyword evidence="1" id="KW-1133">Transmembrane helix</keyword>
<feature type="transmembrane region" description="Helical" evidence="1">
    <location>
        <begin position="819"/>
        <end position="842"/>
    </location>
</feature>
<dbReference type="RefSeq" id="WP_046402555.1">
    <property type="nucleotide sequence ID" value="NZ_JADNDE010000045.1"/>
</dbReference>
<feature type="transmembrane region" description="Helical" evidence="1">
    <location>
        <begin position="776"/>
        <end position="798"/>
    </location>
</feature>
<evidence type="ECO:0000256" key="1">
    <source>
        <dbReference type="SAM" id="Phobius"/>
    </source>
</evidence>
<dbReference type="Proteomes" id="UP001212263">
    <property type="component" value="Unassembled WGS sequence"/>
</dbReference>
<protein>
    <submittedName>
        <fullName evidence="3">ATP-binding protein</fullName>
    </submittedName>
</protein>
<dbReference type="AlphaFoldDB" id="A0AAW6FMC9"/>
<proteinExistence type="predicted"/>
<evidence type="ECO:0000313" key="4">
    <source>
        <dbReference type="Proteomes" id="UP001212263"/>
    </source>
</evidence>
<keyword evidence="1" id="KW-0472">Membrane</keyword>